<gene>
    <name evidence="1" type="ORF">J2S90_003677</name>
    <name evidence="2" type="ORF">J2S93_003822</name>
</gene>
<comment type="caution">
    <text evidence="1">The sequence shown here is derived from an EMBL/GenBank/DDBJ whole genome shotgun (WGS) entry which is preliminary data.</text>
</comment>
<keyword evidence="3" id="KW-1185">Reference proteome</keyword>
<evidence type="ECO:0000313" key="2">
    <source>
        <dbReference type="EMBL" id="MDQ0182370.1"/>
    </source>
</evidence>
<dbReference type="AlphaFoldDB" id="A0AAW8DKN3"/>
<dbReference type="Proteomes" id="UP001242995">
    <property type="component" value="Unassembled WGS sequence"/>
</dbReference>
<evidence type="ECO:0000313" key="3">
    <source>
        <dbReference type="Proteomes" id="UP001230951"/>
    </source>
</evidence>
<protein>
    <recommendedName>
        <fullName evidence="5">DUF4259 domain-containing protein</fullName>
    </recommendedName>
</protein>
<accession>A0AAW8DKN3</accession>
<evidence type="ECO:0000313" key="1">
    <source>
        <dbReference type="EMBL" id="MDP9906692.1"/>
    </source>
</evidence>
<proteinExistence type="predicted"/>
<dbReference type="EMBL" id="JAUSRG010000013">
    <property type="protein sequence ID" value="MDP9906692.1"/>
    <property type="molecule type" value="Genomic_DNA"/>
</dbReference>
<dbReference type="RefSeq" id="WP_306963204.1">
    <property type="nucleotide sequence ID" value="NZ_JAUSRG010000013.1"/>
</dbReference>
<sequence length="301" mass="33308">MGSWGTAIFSDDVAADVRADWRDGILDRVPPEELTAKLINSYAAQADEPDDGVVFWLALAAAQHETGRLRPDVRDTALDILDRGGDVARWEEEDPGLAKQRQQVLERLRRKLAGPQPAPKRLKRPVPHGVAFDVGDAVLLRSPGGKRAIVVVVGHKPGWPKGTENPVVELLLWDDAGELPTREFMATAPPLFTDSEVPNRFRQGPARIRPELFSVLTAQKASAFSADIGEVIAKGIPRPPAGEYRDGSVMSGDVIVSGVQWRWFGVFMDQPRYEAMRELTRAHTGPRRKRWTDLFKRGGLS</sequence>
<reference evidence="1 3" key="1">
    <citation type="submission" date="2023-07" db="EMBL/GenBank/DDBJ databases">
        <title>Sorghum-associated microbial communities from plants grown in Nebraska, USA.</title>
        <authorList>
            <person name="Schachtman D."/>
        </authorList>
    </citation>
    <scope>NUCLEOTIDE SEQUENCE</scope>
    <source>
        <strain evidence="1">DS1006</strain>
        <strain evidence="2 3">DS1016</strain>
    </source>
</reference>
<organism evidence="1 4">
    <name type="scientific">Arthrobacter bambusae</name>
    <dbReference type="NCBI Taxonomy" id="1338426"/>
    <lineage>
        <taxon>Bacteria</taxon>
        <taxon>Bacillati</taxon>
        <taxon>Actinomycetota</taxon>
        <taxon>Actinomycetes</taxon>
        <taxon>Micrococcales</taxon>
        <taxon>Micrococcaceae</taxon>
        <taxon>Arthrobacter</taxon>
    </lineage>
</organism>
<evidence type="ECO:0008006" key="5">
    <source>
        <dbReference type="Google" id="ProtNLM"/>
    </source>
</evidence>
<dbReference type="EMBL" id="JAUSTF010000011">
    <property type="protein sequence ID" value="MDQ0182370.1"/>
    <property type="molecule type" value="Genomic_DNA"/>
</dbReference>
<dbReference type="Proteomes" id="UP001230951">
    <property type="component" value="Unassembled WGS sequence"/>
</dbReference>
<evidence type="ECO:0000313" key="4">
    <source>
        <dbReference type="Proteomes" id="UP001242995"/>
    </source>
</evidence>
<name>A0AAW8DKN3_9MICC</name>